<protein>
    <submittedName>
        <fullName evidence="1">Uncharacterized protein</fullName>
    </submittedName>
</protein>
<name>A0A8J8MKR5_9FIRM</name>
<sequence length="77" mass="8887">MLLRGIHRQDKKAIAEEIIKESLDEGFATFDNIKTLDIRYPEKVNKMTEGKINFASQVEIEFIKKALGMDAMMTIRL</sequence>
<organism evidence="1 2">
    <name type="scientific">Vallitalea pronyensis</name>
    <dbReference type="NCBI Taxonomy" id="1348613"/>
    <lineage>
        <taxon>Bacteria</taxon>
        <taxon>Bacillati</taxon>
        <taxon>Bacillota</taxon>
        <taxon>Clostridia</taxon>
        <taxon>Lachnospirales</taxon>
        <taxon>Vallitaleaceae</taxon>
        <taxon>Vallitalea</taxon>
    </lineage>
</organism>
<dbReference type="RefSeq" id="WP_212693976.1">
    <property type="nucleotide sequence ID" value="NZ_CP058649.1"/>
</dbReference>
<evidence type="ECO:0000313" key="1">
    <source>
        <dbReference type="EMBL" id="QUI23296.1"/>
    </source>
</evidence>
<evidence type="ECO:0000313" key="2">
    <source>
        <dbReference type="Proteomes" id="UP000683246"/>
    </source>
</evidence>
<gene>
    <name evidence="1" type="ORF">HZI73_13805</name>
</gene>
<dbReference type="KEGG" id="vpy:HZI73_13805"/>
<dbReference type="AlphaFoldDB" id="A0A8J8MKR5"/>
<keyword evidence="2" id="KW-1185">Reference proteome</keyword>
<proteinExistence type="predicted"/>
<dbReference type="Proteomes" id="UP000683246">
    <property type="component" value="Chromosome"/>
</dbReference>
<reference evidence="1" key="1">
    <citation type="submission" date="2020-07" db="EMBL/GenBank/DDBJ databases">
        <title>Vallitalea pronyensis genome.</title>
        <authorList>
            <person name="Postec A."/>
        </authorList>
    </citation>
    <scope>NUCLEOTIDE SEQUENCE</scope>
    <source>
        <strain evidence="1">FatNI3</strain>
    </source>
</reference>
<accession>A0A8J8MKR5</accession>
<dbReference type="EMBL" id="CP058649">
    <property type="protein sequence ID" value="QUI23296.1"/>
    <property type="molecule type" value="Genomic_DNA"/>
</dbReference>